<dbReference type="KEGG" id="soy:115890820"/>
<feature type="binding site" evidence="2">
    <location>
        <position position="137"/>
    </location>
    <ligand>
        <name>Zn(2+)</name>
        <dbReference type="ChEBI" id="CHEBI:29105"/>
    </ligand>
</feature>
<dbReference type="GO" id="GO:0005634">
    <property type="term" value="C:nucleus"/>
    <property type="evidence" value="ECO:0007669"/>
    <property type="project" value="InterPro"/>
</dbReference>
<sequence>MRIEVKMSNFNSTTSFSSNKSSSQFRNSICSSNMEQKMCRLCLRQILNQNFKVVDSSITCMIKLILPELKLTICENPVICNNCLDTLEQSSKFRKECLDNDFEQDCIEMKMDVTRMLDLGKLLENRGYAYRKNMKICRTCLSSRDERRLYIKISKIRDDPLRSMFEKCFPTMIIDEIKNPVVCNVCLENLEEYFNFIMECLSTEEKINYYCEVNKSIKKVNLHNVYVFSESVDNDDISNTCVGVDQIDDTQMITESVPEIGHNSNSSNPCTEKNSEIEKAEIKNYKNKHKTNDVVTFQITKSNNGEEIITETLEDSDDEMDSDLYTPMSQVLNVKYSKDPNQDEVHTEEFVDDKRDDDMLVDVPDYAESTGEDTDDSDYGSKSGRFRTCKLCDFRTKSAILFTTHRATHKVVFKCDFRMGKKRCNFISVDNEKYQKHREECHVGKLAALNTPVTTVTKANLSKHMNSHKPVLQTSKTNTQTLLKTFNLKMHKCQFCPYQTRRRANLARHNMSVHYKVSVIHRYKCKKCPFETIQKENFYSHIQSHKSESQTKKCFLCSFQPKSDEDLKKHVDLVHKNRQT</sequence>
<dbReference type="Proteomes" id="UP000504635">
    <property type="component" value="Unplaced"/>
</dbReference>
<keyword evidence="6" id="KW-1185">Reference proteome</keyword>
<evidence type="ECO:0000259" key="4">
    <source>
        <dbReference type="PROSITE" id="PS50157"/>
    </source>
</evidence>
<dbReference type="RefSeq" id="XP_030767030.1">
    <property type="nucleotide sequence ID" value="XM_030911170.1"/>
</dbReference>
<feature type="compositionally biased region" description="Low complexity" evidence="3">
    <location>
        <begin position="8"/>
        <end position="25"/>
    </location>
</feature>
<name>A0A6J2YVY7_SITOR</name>
<reference evidence="7" key="1">
    <citation type="submission" date="2025-08" db="UniProtKB">
        <authorList>
            <consortium name="RefSeq"/>
        </authorList>
    </citation>
    <scope>IDENTIFICATION</scope>
    <source>
        <tissue evidence="7">Gonads</tissue>
    </source>
</reference>
<dbReference type="InterPro" id="IPR012934">
    <property type="entry name" value="Znf_AD"/>
</dbReference>
<evidence type="ECO:0000256" key="3">
    <source>
        <dbReference type="SAM" id="MobiDB-lite"/>
    </source>
</evidence>
<keyword evidence="2" id="KW-0862">Zinc</keyword>
<dbReference type="InterPro" id="IPR013087">
    <property type="entry name" value="Znf_C2H2_type"/>
</dbReference>
<keyword evidence="1" id="KW-0863">Zinc-finger</keyword>
<evidence type="ECO:0000259" key="5">
    <source>
        <dbReference type="PROSITE" id="PS51915"/>
    </source>
</evidence>
<feature type="binding site" evidence="2">
    <location>
        <position position="183"/>
    </location>
    <ligand>
        <name>Zn(2+)</name>
        <dbReference type="ChEBI" id="CHEBI:29105"/>
    </ligand>
</feature>
<feature type="domain" description="ZAD" evidence="5">
    <location>
        <begin position="135"/>
        <end position="210"/>
    </location>
</feature>
<dbReference type="InParanoid" id="A0A6J2YVY7"/>
<protein>
    <submittedName>
        <fullName evidence="7">Zinc finger protein 711-like</fullName>
    </submittedName>
</protein>
<dbReference type="GO" id="GO:0008270">
    <property type="term" value="F:zinc ion binding"/>
    <property type="evidence" value="ECO:0007669"/>
    <property type="project" value="UniProtKB-UniRule"/>
</dbReference>
<evidence type="ECO:0000256" key="1">
    <source>
        <dbReference type="PROSITE-ProRule" id="PRU00042"/>
    </source>
</evidence>
<dbReference type="SMART" id="SM00355">
    <property type="entry name" value="ZnF_C2H2"/>
    <property type="match status" value="5"/>
</dbReference>
<evidence type="ECO:0000313" key="7">
    <source>
        <dbReference type="RefSeq" id="XP_030767030.1"/>
    </source>
</evidence>
<dbReference type="AlphaFoldDB" id="A0A6J2YVY7"/>
<feature type="domain" description="C2H2-type" evidence="4">
    <location>
        <begin position="523"/>
        <end position="550"/>
    </location>
</feature>
<gene>
    <name evidence="7" type="primary">LOC115890820</name>
</gene>
<feature type="binding site" evidence="2">
    <location>
        <position position="186"/>
    </location>
    <ligand>
        <name>Zn(2+)</name>
        <dbReference type="ChEBI" id="CHEBI:29105"/>
    </ligand>
</feature>
<feature type="binding site" evidence="2">
    <location>
        <position position="140"/>
    </location>
    <ligand>
        <name>Zn(2+)</name>
        <dbReference type="ChEBI" id="CHEBI:29105"/>
    </ligand>
</feature>
<dbReference type="PROSITE" id="PS50157">
    <property type="entry name" value="ZINC_FINGER_C2H2_2"/>
    <property type="match status" value="1"/>
</dbReference>
<accession>A0A6J2YVY7</accession>
<proteinExistence type="predicted"/>
<dbReference type="PROSITE" id="PS51915">
    <property type="entry name" value="ZAD"/>
    <property type="match status" value="1"/>
</dbReference>
<evidence type="ECO:0000313" key="6">
    <source>
        <dbReference type="Proteomes" id="UP000504635"/>
    </source>
</evidence>
<dbReference type="SUPFAM" id="SSF57716">
    <property type="entry name" value="Glucocorticoid receptor-like (DNA-binding domain)"/>
    <property type="match status" value="1"/>
</dbReference>
<dbReference type="SMART" id="SM00868">
    <property type="entry name" value="zf-AD"/>
    <property type="match status" value="2"/>
</dbReference>
<evidence type="ECO:0000256" key="2">
    <source>
        <dbReference type="PROSITE-ProRule" id="PRU01263"/>
    </source>
</evidence>
<feature type="region of interest" description="Disordered" evidence="3">
    <location>
        <begin position="1"/>
        <end position="25"/>
    </location>
</feature>
<dbReference type="Gene3D" id="3.30.160.60">
    <property type="entry name" value="Classic Zinc Finger"/>
    <property type="match status" value="1"/>
</dbReference>
<keyword evidence="2" id="KW-0479">Metal-binding</keyword>
<dbReference type="GeneID" id="115890820"/>
<dbReference type="Gene3D" id="3.40.1800.20">
    <property type="match status" value="1"/>
</dbReference>
<organism evidence="6 7">
    <name type="scientific">Sitophilus oryzae</name>
    <name type="common">Rice weevil</name>
    <name type="synonym">Curculio oryzae</name>
    <dbReference type="NCBI Taxonomy" id="7048"/>
    <lineage>
        <taxon>Eukaryota</taxon>
        <taxon>Metazoa</taxon>
        <taxon>Ecdysozoa</taxon>
        <taxon>Arthropoda</taxon>
        <taxon>Hexapoda</taxon>
        <taxon>Insecta</taxon>
        <taxon>Pterygota</taxon>
        <taxon>Neoptera</taxon>
        <taxon>Endopterygota</taxon>
        <taxon>Coleoptera</taxon>
        <taxon>Polyphaga</taxon>
        <taxon>Cucujiformia</taxon>
        <taxon>Curculionidae</taxon>
        <taxon>Dryophthorinae</taxon>
        <taxon>Sitophilus</taxon>
    </lineage>
</organism>
<dbReference type="OrthoDB" id="6776957at2759"/>